<feature type="transmembrane region" description="Helical" evidence="1">
    <location>
        <begin position="6"/>
        <end position="26"/>
    </location>
</feature>
<evidence type="ECO:0000313" key="3">
    <source>
        <dbReference type="Proteomes" id="UP000297609"/>
    </source>
</evidence>
<feature type="transmembrane region" description="Helical" evidence="1">
    <location>
        <begin position="147"/>
        <end position="169"/>
    </location>
</feature>
<feature type="transmembrane region" description="Helical" evidence="1">
    <location>
        <begin position="116"/>
        <end position="140"/>
    </location>
</feature>
<feature type="transmembrane region" description="Helical" evidence="1">
    <location>
        <begin position="85"/>
        <end position="104"/>
    </location>
</feature>
<gene>
    <name evidence="2" type="ORF">EHQ59_07635</name>
</gene>
<reference evidence="2" key="1">
    <citation type="journal article" date="2019" name="PLoS Negl. Trop. Dis.">
        <title>Revisiting the worldwide diversity of Leptospira species in the environment.</title>
        <authorList>
            <person name="Vincent A.T."/>
            <person name="Schiettekatte O."/>
            <person name="Bourhy P."/>
            <person name="Veyrier F.J."/>
            <person name="Picardeau M."/>
        </authorList>
    </citation>
    <scope>NUCLEOTIDE SEQUENCE [LARGE SCALE GENOMIC DNA]</scope>
    <source>
        <strain evidence="2">201702454</strain>
    </source>
</reference>
<feature type="transmembrane region" description="Helical" evidence="1">
    <location>
        <begin position="175"/>
        <end position="192"/>
    </location>
</feature>
<accession>A0A4R9JTA9</accession>
<feature type="transmembrane region" description="Helical" evidence="1">
    <location>
        <begin position="241"/>
        <end position="260"/>
    </location>
</feature>
<proteinExistence type="predicted"/>
<comment type="caution">
    <text evidence="2">The sequence shown here is derived from an EMBL/GenBank/DDBJ whole genome shotgun (WGS) entry which is preliminary data.</text>
</comment>
<sequence length="269" mass="30896">METNHFLSIVICFGYIIAPLLSNHFFLKNSKSYQWIHILSFTSVLISISGFQRMFSIVWFFFCGYGLYLYLHLHKTDLFQNKHWLGTIPFFFSLVSATWIVSGTNDFRLLGYDETWSYYAAIHGCFIGWYLLSGLCYLAIKHNHMNLLIVFIGMIVSLFFFIAIGIYQFGLFKKIGVIGYVVLFPTLVLYLYRVMDPKHNLSKIFLGISGFAVLISLGLAFGNEFFPSAPIYHIHQSNMVFVHGGINAFLVIPLLLGAILNEERNRIDS</sequence>
<keyword evidence="1" id="KW-0812">Transmembrane</keyword>
<dbReference type="OrthoDB" id="9785438at2"/>
<dbReference type="EMBL" id="RQGG01000019">
    <property type="protein sequence ID" value="TGL54056.1"/>
    <property type="molecule type" value="Genomic_DNA"/>
</dbReference>
<evidence type="ECO:0000256" key="1">
    <source>
        <dbReference type="SAM" id="Phobius"/>
    </source>
</evidence>
<dbReference type="RefSeq" id="WP_135618939.1">
    <property type="nucleotide sequence ID" value="NZ_RQGG01000019.1"/>
</dbReference>
<keyword evidence="1" id="KW-1133">Transmembrane helix</keyword>
<dbReference type="Proteomes" id="UP000297609">
    <property type="component" value="Unassembled WGS sequence"/>
</dbReference>
<keyword evidence="1" id="KW-0472">Membrane</keyword>
<protein>
    <submittedName>
        <fullName evidence="2">Uncharacterized protein</fullName>
    </submittedName>
</protein>
<organism evidence="2 3">
    <name type="scientific">Leptospira kemamanensis</name>
    <dbReference type="NCBI Taxonomy" id="2484942"/>
    <lineage>
        <taxon>Bacteria</taxon>
        <taxon>Pseudomonadati</taxon>
        <taxon>Spirochaetota</taxon>
        <taxon>Spirochaetia</taxon>
        <taxon>Leptospirales</taxon>
        <taxon>Leptospiraceae</taxon>
        <taxon>Leptospira</taxon>
    </lineage>
</organism>
<keyword evidence="3" id="KW-1185">Reference proteome</keyword>
<feature type="transmembrane region" description="Helical" evidence="1">
    <location>
        <begin position="204"/>
        <end position="221"/>
    </location>
</feature>
<dbReference type="AlphaFoldDB" id="A0A4R9JTA9"/>
<feature type="transmembrane region" description="Helical" evidence="1">
    <location>
        <begin position="57"/>
        <end position="73"/>
    </location>
</feature>
<name>A0A4R9JTA9_9LEPT</name>
<evidence type="ECO:0000313" key="2">
    <source>
        <dbReference type="EMBL" id="TGL54056.1"/>
    </source>
</evidence>